<organism evidence="2">
    <name type="scientific">Setaria italica</name>
    <name type="common">Foxtail millet</name>
    <name type="synonym">Panicum italicum</name>
    <dbReference type="NCBI Taxonomy" id="4555"/>
    <lineage>
        <taxon>Eukaryota</taxon>
        <taxon>Viridiplantae</taxon>
        <taxon>Streptophyta</taxon>
        <taxon>Embryophyta</taxon>
        <taxon>Tracheophyta</taxon>
        <taxon>Spermatophyta</taxon>
        <taxon>Magnoliopsida</taxon>
        <taxon>Liliopsida</taxon>
        <taxon>Poales</taxon>
        <taxon>Poaceae</taxon>
        <taxon>PACMAD clade</taxon>
        <taxon>Panicoideae</taxon>
        <taxon>Panicodae</taxon>
        <taxon>Paniceae</taxon>
        <taxon>Cenchrinae</taxon>
        <taxon>Setaria</taxon>
    </lineage>
</organism>
<reference evidence="2" key="2">
    <citation type="submission" date="2015-07" db="EMBL/GenBank/DDBJ databases">
        <authorList>
            <person name="Noorani M."/>
        </authorList>
    </citation>
    <scope>NUCLEOTIDE SEQUENCE</scope>
    <source>
        <strain evidence="2">Yugu1</strain>
    </source>
</reference>
<accession>A0A368RMN8</accession>
<proteinExistence type="predicted"/>
<feature type="region of interest" description="Disordered" evidence="1">
    <location>
        <begin position="103"/>
        <end position="156"/>
    </location>
</feature>
<evidence type="ECO:0000313" key="2">
    <source>
        <dbReference type="EMBL" id="RCV31373.1"/>
    </source>
</evidence>
<evidence type="ECO:0000256" key="1">
    <source>
        <dbReference type="SAM" id="MobiDB-lite"/>
    </source>
</evidence>
<gene>
    <name evidence="2" type="ORF">SETIT_6G171600v2</name>
</gene>
<dbReference type="AlphaFoldDB" id="A0A368RMN8"/>
<feature type="compositionally biased region" description="Basic residues" evidence="1">
    <location>
        <begin position="133"/>
        <end position="150"/>
    </location>
</feature>
<protein>
    <submittedName>
        <fullName evidence="2">Uncharacterized protein</fullName>
    </submittedName>
</protein>
<reference evidence="2" key="1">
    <citation type="journal article" date="2012" name="Nat. Biotechnol.">
        <title>Reference genome sequence of the model plant Setaria.</title>
        <authorList>
            <person name="Bennetzen J.L."/>
            <person name="Schmutz J."/>
            <person name="Wang H."/>
            <person name="Percifield R."/>
            <person name="Hawkins J."/>
            <person name="Pontaroli A.C."/>
            <person name="Estep M."/>
            <person name="Feng L."/>
            <person name="Vaughn J.N."/>
            <person name="Grimwood J."/>
            <person name="Jenkins J."/>
            <person name="Barry K."/>
            <person name="Lindquist E."/>
            <person name="Hellsten U."/>
            <person name="Deshpande S."/>
            <person name="Wang X."/>
            <person name="Wu X."/>
            <person name="Mitros T."/>
            <person name="Triplett J."/>
            <person name="Yang X."/>
            <person name="Ye C.Y."/>
            <person name="Mauro-Herrera M."/>
            <person name="Wang L."/>
            <person name="Li P."/>
            <person name="Sharma M."/>
            <person name="Sharma R."/>
            <person name="Ronald P.C."/>
            <person name="Panaud O."/>
            <person name="Kellogg E.A."/>
            <person name="Brutnell T.P."/>
            <person name="Doust A.N."/>
            <person name="Tuskan G.A."/>
            <person name="Rokhsar D."/>
            <person name="Devos K.M."/>
        </authorList>
    </citation>
    <scope>NUCLEOTIDE SEQUENCE [LARGE SCALE GENOMIC DNA]</scope>
    <source>
        <strain evidence="2">Yugu1</strain>
    </source>
</reference>
<feature type="compositionally biased region" description="Basic and acidic residues" evidence="1">
    <location>
        <begin position="116"/>
        <end position="132"/>
    </location>
</feature>
<dbReference type="EMBL" id="CM003533">
    <property type="protein sequence ID" value="RCV31373.1"/>
    <property type="molecule type" value="Genomic_DNA"/>
</dbReference>
<name>A0A368RMN8_SETIT</name>
<sequence length="173" mass="18617">MDVPFFVAFSAILLVGRYLPFALPANARAALADDGTAAPPARAAKCAISVAVAGLVLLVSVQCGSSAGSGGGHGHQPQPRQCPAVEARALWLKLRRAVPRHAPPRCRIRGAAPARAADRRGRRRPPDQGHRDHRDHRVRARPLHHSSRSRRSNESLMLNDGSSIRLIAYSVTL</sequence>